<organism evidence="1 2">
    <name type="scientific">Gemmiger gallinarum</name>
    <dbReference type="NCBI Taxonomy" id="2779354"/>
    <lineage>
        <taxon>Bacteria</taxon>
        <taxon>Bacillati</taxon>
        <taxon>Bacillota</taxon>
        <taxon>Clostridia</taxon>
        <taxon>Eubacteriales</taxon>
        <taxon>Gemmiger</taxon>
    </lineage>
</organism>
<dbReference type="RefSeq" id="WP_193501675.1">
    <property type="nucleotide sequence ID" value="NZ_JADCKC010000002.1"/>
</dbReference>
<dbReference type="Proteomes" id="UP000768567">
    <property type="component" value="Unassembled WGS sequence"/>
</dbReference>
<accession>A0ABR9R469</accession>
<protein>
    <submittedName>
        <fullName evidence="1">Uncharacterized protein</fullName>
    </submittedName>
</protein>
<gene>
    <name evidence="1" type="ORF">INF35_09165</name>
</gene>
<evidence type="ECO:0000313" key="1">
    <source>
        <dbReference type="EMBL" id="MBE5037952.1"/>
    </source>
</evidence>
<proteinExistence type="predicted"/>
<evidence type="ECO:0000313" key="2">
    <source>
        <dbReference type="Proteomes" id="UP000768567"/>
    </source>
</evidence>
<comment type="caution">
    <text evidence="1">The sequence shown here is derived from an EMBL/GenBank/DDBJ whole genome shotgun (WGS) entry which is preliminary data.</text>
</comment>
<keyword evidence="2" id="KW-1185">Reference proteome</keyword>
<reference evidence="1 2" key="1">
    <citation type="submission" date="2020-10" db="EMBL/GenBank/DDBJ databases">
        <title>ChiBAC.</title>
        <authorList>
            <person name="Zenner C."/>
            <person name="Hitch T.C.A."/>
            <person name="Clavel T."/>
        </authorList>
    </citation>
    <scope>NUCLEOTIDE SEQUENCE [LARGE SCALE GENOMIC DNA]</scope>
    <source>
        <strain evidence="1 2">DSM 109015</strain>
    </source>
</reference>
<dbReference type="EMBL" id="JADCKC010000002">
    <property type="protein sequence ID" value="MBE5037952.1"/>
    <property type="molecule type" value="Genomic_DNA"/>
</dbReference>
<name>A0ABR9R469_9FIRM</name>
<sequence>MFVYLPSCNFTATCPQASKWMKEYLAQKPDVKVAGCCRPTQKTLTAEDTVLSICLTCSAITHEVSPQAGEESLWEYLLTDDSFPWPDYHGEEMVIQDCWRARNKPAMQKAVRECMKRMNIVPVELEENFEKTRFDGVWLYNPVVQKNLDIAPEYFTHIRDNDVELLPPEEQKARMVEWAKQYGDRRVVTYCTACLKGTLMGGAKGVHLMQLITKTL</sequence>